<feature type="transmembrane region" description="Helical" evidence="1">
    <location>
        <begin position="67"/>
        <end position="91"/>
    </location>
</feature>
<keyword evidence="3" id="KW-1185">Reference proteome</keyword>
<keyword evidence="1" id="KW-0472">Membrane</keyword>
<keyword evidence="1" id="KW-0812">Transmembrane</keyword>
<evidence type="ECO:0000313" key="2">
    <source>
        <dbReference type="EMBL" id="KAF3844147.1"/>
    </source>
</evidence>
<name>A0A7J5Y682_DISMA</name>
<dbReference type="Proteomes" id="UP000518266">
    <property type="component" value="Unassembled WGS sequence"/>
</dbReference>
<accession>A0A7J5Y682</accession>
<comment type="caution">
    <text evidence="2">The sequence shown here is derived from an EMBL/GenBank/DDBJ whole genome shotgun (WGS) entry which is preliminary data.</text>
</comment>
<reference evidence="2 3" key="1">
    <citation type="submission" date="2020-03" db="EMBL/GenBank/DDBJ databases">
        <title>Dissostichus mawsoni Genome sequencing and assembly.</title>
        <authorList>
            <person name="Park H."/>
        </authorList>
    </citation>
    <scope>NUCLEOTIDE SEQUENCE [LARGE SCALE GENOMIC DNA]</scope>
    <source>
        <strain evidence="2">DM0001</strain>
        <tissue evidence="2">Muscle</tissue>
    </source>
</reference>
<organism evidence="2 3">
    <name type="scientific">Dissostichus mawsoni</name>
    <name type="common">Antarctic cod</name>
    <dbReference type="NCBI Taxonomy" id="36200"/>
    <lineage>
        <taxon>Eukaryota</taxon>
        <taxon>Metazoa</taxon>
        <taxon>Chordata</taxon>
        <taxon>Craniata</taxon>
        <taxon>Vertebrata</taxon>
        <taxon>Euteleostomi</taxon>
        <taxon>Actinopterygii</taxon>
        <taxon>Neopterygii</taxon>
        <taxon>Teleostei</taxon>
        <taxon>Neoteleostei</taxon>
        <taxon>Acanthomorphata</taxon>
        <taxon>Eupercaria</taxon>
        <taxon>Perciformes</taxon>
        <taxon>Notothenioidei</taxon>
        <taxon>Nototheniidae</taxon>
        <taxon>Dissostichus</taxon>
    </lineage>
</organism>
<dbReference type="AlphaFoldDB" id="A0A7J5Y682"/>
<dbReference type="OrthoDB" id="10613655at2759"/>
<gene>
    <name evidence="2" type="ORF">F7725_016195</name>
</gene>
<dbReference type="EMBL" id="JAAKFY010000017">
    <property type="protein sequence ID" value="KAF3844147.1"/>
    <property type="molecule type" value="Genomic_DNA"/>
</dbReference>
<protein>
    <submittedName>
        <fullName evidence="2">Uncharacterized protein</fullName>
    </submittedName>
</protein>
<evidence type="ECO:0000256" key="1">
    <source>
        <dbReference type="SAM" id="Phobius"/>
    </source>
</evidence>
<feature type="transmembrane region" description="Helical" evidence="1">
    <location>
        <begin position="39"/>
        <end position="60"/>
    </location>
</feature>
<keyword evidence="1" id="KW-1133">Transmembrane helix</keyword>
<proteinExistence type="predicted"/>
<sequence>MSVDSEQTRTCLKVSWMASYLRSSRTFMSSMMDLEVHKLIQSFLVDVAVLLQLCVALLQFTEQLMPCLLVIFSSSLVSLLMASFCSFSMFFQRSMLFMWSLISTSILSTRRSRSGEETLDEAVQQK</sequence>
<evidence type="ECO:0000313" key="3">
    <source>
        <dbReference type="Proteomes" id="UP000518266"/>
    </source>
</evidence>